<dbReference type="Gene3D" id="1.10.10.630">
    <property type="entry name" value="DnaD domain-like"/>
    <property type="match status" value="1"/>
</dbReference>
<dbReference type="NCBIfam" id="TIGR01446">
    <property type="entry name" value="DnaD_dom"/>
    <property type="match status" value="1"/>
</dbReference>
<sequence length="226" mass="26191">MSGDAFRTFAKGMALGMQSGSISVPYHLLRCYRQLKLNDTEAMLLIQLIGFKQQEMKDFPTIDELQERMGTAPELVIKSLQRLLKDGFISIDEEIDAATDIQYERYNLTGLWEKMAVLVTEEIRAERQRLRQSSALTDSDQPNLFNIFEKEFGRPLSPMECETIAGWIDQDHYPEELILLALKEAVFAGKVHFRYVDRILLEWSRNRVRSIEDAKAYTQKFRSSGR</sequence>
<name>A0A383RC62_PAEAL</name>
<feature type="domain" description="DnaD N-terminal" evidence="3">
    <location>
        <begin position="24"/>
        <end position="122"/>
    </location>
</feature>
<dbReference type="Pfam" id="PF07261">
    <property type="entry name" value="DnaB_2"/>
    <property type="match status" value="1"/>
</dbReference>
<dbReference type="InterPro" id="IPR053162">
    <property type="entry name" value="DnaD"/>
</dbReference>
<organism evidence="4 5">
    <name type="scientific">Paenibacillus alvei</name>
    <name type="common">Bacillus alvei</name>
    <dbReference type="NCBI Taxonomy" id="44250"/>
    <lineage>
        <taxon>Bacteria</taxon>
        <taxon>Bacillati</taxon>
        <taxon>Bacillota</taxon>
        <taxon>Bacilli</taxon>
        <taxon>Bacillales</taxon>
        <taxon>Paenibacillaceae</taxon>
        <taxon>Paenibacillus</taxon>
    </lineage>
</organism>
<dbReference type="AlphaFoldDB" id="A0A383RC62"/>
<evidence type="ECO:0000313" key="4">
    <source>
        <dbReference type="EMBL" id="SYX84540.1"/>
    </source>
</evidence>
<comment type="similarity">
    <text evidence="1">Belongs to the DnaB/DnaD family.</text>
</comment>
<proteinExistence type="inferred from homology"/>
<dbReference type="InterPro" id="IPR034829">
    <property type="entry name" value="DnaD-like_sf"/>
</dbReference>
<dbReference type="InterPro" id="IPR053843">
    <property type="entry name" value="DnaD_N"/>
</dbReference>
<dbReference type="PANTHER" id="PTHR37293">
    <property type="entry name" value="PHAGE REPLICATION PROTEIN-RELATED"/>
    <property type="match status" value="1"/>
</dbReference>
<feature type="domain" description="DnaB/C C-terminal" evidence="2">
    <location>
        <begin position="145"/>
        <end position="217"/>
    </location>
</feature>
<dbReference type="RefSeq" id="WP_138186433.1">
    <property type="nucleotide sequence ID" value="NZ_LS992241.1"/>
</dbReference>
<dbReference type="SUPFAM" id="SSF158499">
    <property type="entry name" value="DnaD domain-like"/>
    <property type="match status" value="1"/>
</dbReference>
<evidence type="ECO:0000259" key="3">
    <source>
        <dbReference type="Pfam" id="PF21984"/>
    </source>
</evidence>
<dbReference type="InterPro" id="IPR036388">
    <property type="entry name" value="WH-like_DNA-bd_sf"/>
</dbReference>
<dbReference type="InterPro" id="IPR006343">
    <property type="entry name" value="DnaB/C_C"/>
</dbReference>
<dbReference type="PANTHER" id="PTHR37293:SF6">
    <property type="entry name" value="DNA REPLICATION PROTEIN DNAD"/>
    <property type="match status" value="1"/>
</dbReference>
<accession>A0A383RC62</accession>
<dbReference type="Proteomes" id="UP000304148">
    <property type="component" value="Chromosome"/>
</dbReference>
<gene>
    <name evidence="4" type="primary">dnaD</name>
    <name evidence="4" type="ORF">PBLR_12962</name>
</gene>
<protein>
    <submittedName>
        <fullName evidence="4">DNA-remodelling primosomal protein</fullName>
    </submittedName>
</protein>
<dbReference type="Pfam" id="PF21984">
    <property type="entry name" value="DnaD_N"/>
    <property type="match status" value="1"/>
</dbReference>
<evidence type="ECO:0000313" key="5">
    <source>
        <dbReference type="Proteomes" id="UP000304148"/>
    </source>
</evidence>
<reference evidence="5" key="1">
    <citation type="submission" date="2018-08" db="EMBL/GenBank/DDBJ databases">
        <authorList>
            <person name="Chevrot R."/>
        </authorList>
    </citation>
    <scope>NUCLEOTIDE SEQUENCE [LARGE SCALE GENOMIC DNA]</scope>
</reference>
<dbReference type="Gene3D" id="1.10.10.10">
    <property type="entry name" value="Winged helix-like DNA-binding domain superfamily/Winged helix DNA-binding domain"/>
    <property type="match status" value="1"/>
</dbReference>
<dbReference type="EMBL" id="LS992241">
    <property type="protein sequence ID" value="SYX84540.1"/>
    <property type="molecule type" value="Genomic_DNA"/>
</dbReference>
<evidence type="ECO:0000259" key="2">
    <source>
        <dbReference type="Pfam" id="PF07261"/>
    </source>
</evidence>
<evidence type="ECO:0000256" key="1">
    <source>
        <dbReference type="ARBA" id="ARBA00093462"/>
    </source>
</evidence>